<comment type="caution">
    <text evidence="1">The sequence shown here is derived from an EMBL/GenBank/DDBJ whole genome shotgun (WGS) entry which is preliminary data.</text>
</comment>
<sequence>MGIKSFQLKSIYLNLVTGDFLINGQSIELKNVTDFRLILGQGGWELDVKQDALAPIYENCAVPTLEAEEGN</sequence>
<dbReference type="AlphaFoldDB" id="A0A3E3IZY7"/>
<organism evidence="1 2">
    <name type="scientific">Eisenbergiella massiliensis</name>
    <dbReference type="NCBI Taxonomy" id="1720294"/>
    <lineage>
        <taxon>Bacteria</taxon>
        <taxon>Bacillati</taxon>
        <taxon>Bacillota</taxon>
        <taxon>Clostridia</taxon>
        <taxon>Lachnospirales</taxon>
        <taxon>Lachnospiraceae</taxon>
        <taxon>Eisenbergiella</taxon>
    </lineage>
</organism>
<protein>
    <submittedName>
        <fullName evidence="1">Uncharacterized protein</fullName>
    </submittedName>
</protein>
<evidence type="ECO:0000313" key="1">
    <source>
        <dbReference type="EMBL" id="RGE72648.1"/>
    </source>
</evidence>
<dbReference type="EMBL" id="QVLU01000005">
    <property type="protein sequence ID" value="RGE72648.1"/>
    <property type="molecule type" value="Genomic_DNA"/>
</dbReference>
<reference evidence="1 2" key="1">
    <citation type="submission" date="2018-08" db="EMBL/GenBank/DDBJ databases">
        <title>A genome reference for cultivated species of the human gut microbiota.</title>
        <authorList>
            <person name="Zou Y."/>
            <person name="Xue W."/>
            <person name="Luo G."/>
        </authorList>
    </citation>
    <scope>NUCLEOTIDE SEQUENCE [LARGE SCALE GENOMIC DNA]</scope>
    <source>
        <strain evidence="1 2">AF26-4BH</strain>
    </source>
</reference>
<accession>A0A3E3IZY7</accession>
<proteinExistence type="predicted"/>
<dbReference type="RefSeq" id="WP_025491429.1">
    <property type="nucleotide sequence ID" value="NZ_QVLU01000005.1"/>
</dbReference>
<dbReference type="Proteomes" id="UP000261166">
    <property type="component" value="Unassembled WGS sequence"/>
</dbReference>
<gene>
    <name evidence="1" type="ORF">DWY69_07115</name>
</gene>
<name>A0A3E3IZY7_9FIRM</name>
<evidence type="ECO:0000313" key="2">
    <source>
        <dbReference type="Proteomes" id="UP000261166"/>
    </source>
</evidence>